<feature type="transmembrane region" description="Helical" evidence="1">
    <location>
        <begin position="167"/>
        <end position="188"/>
    </location>
</feature>
<dbReference type="AlphaFoldDB" id="A0A564ZWD2"/>
<organism evidence="2 3">
    <name type="scientific">Plasmodium vivax</name>
    <name type="common">malaria parasite P. vivax</name>
    <dbReference type="NCBI Taxonomy" id="5855"/>
    <lineage>
        <taxon>Eukaryota</taxon>
        <taxon>Sar</taxon>
        <taxon>Alveolata</taxon>
        <taxon>Apicomplexa</taxon>
        <taxon>Aconoidasida</taxon>
        <taxon>Haemosporida</taxon>
        <taxon>Plasmodiidae</taxon>
        <taxon>Plasmodium</taxon>
        <taxon>Plasmodium (Plasmodium)</taxon>
    </lineage>
</organism>
<protein>
    <recommendedName>
        <fullName evidence="4">Variable surface protein</fullName>
    </recommendedName>
</protein>
<evidence type="ECO:0000313" key="3">
    <source>
        <dbReference type="Proteomes" id="UP000220605"/>
    </source>
</evidence>
<evidence type="ECO:0000313" key="2">
    <source>
        <dbReference type="EMBL" id="VUZ95655.1"/>
    </source>
</evidence>
<keyword evidence="1" id="KW-0472">Membrane</keyword>
<dbReference type="EMBL" id="LT635620">
    <property type="protein sequence ID" value="VUZ95655.1"/>
    <property type="molecule type" value="Genomic_DNA"/>
</dbReference>
<dbReference type="Pfam" id="PF12420">
    <property type="entry name" value="DUF3671"/>
    <property type="match status" value="1"/>
</dbReference>
<gene>
    <name evidence="2" type="ORF">PVP01_0900400</name>
</gene>
<dbReference type="VEuPathDB" id="PlasmoDB:PVP01_0900400"/>
<dbReference type="Proteomes" id="UP000220605">
    <property type="component" value="Chromosome 9"/>
</dbReference>
<sequence>MVILRNYNMGKNVNFLFSWKKFTVFFLVLSYLTYNDMSPFCKSLENIYKQDRECNTQFKRLLARHEQLREVERTSLREKLPDRRLYTEKRNVSDNIKTYSHVKRNDSNNIEVYMKNYKHRYGKKRGLSKLDCYYENKVFRKINHICDIAEKVQYNEKRAIKIFLKKYGTVLIFSSLIPVLGFIFPILFGDQDLGGGIIDYCLREKHVGGPKYCNCGRKYQWYVYKTPIKIMGYFSYIIFSSFAVIVSLIFIYILIKVIKYERLKAGEGKMSLKEYGCFAKDVFI</sequence>
<dbReference type="VEuPathDB" id="PlasmoDB:PVX_178275"/>
<reference evidence="3" key="1">
    <citation type="submission" date="2016-07" db="EMBL/GenBank/DDBJ databases">
        <authorList>
            <consortium name="Pathogen Informatics"/>
        </authorList>
    </citation>
    <scope>NUCLEOTIDE SEQUENCE [LARGE SCALE GENOMIC DNA]</scope>
</reference>
<keyword evidence="1" id="KW-0812">Transmembrane</keyword>
<accession>A0A564ZWD2</accession>
<name>A0A564ZWD2_PLAVI</name>
<dbReference type="InterPro" id="IPR022139">
    <property type="entry name" value="Fam-L/Fam-M-like_plasmodium"/>
</dbReference>
<proteinExistence type="predicted"/>
<evidence type="ECO:0000256" key="1">
    <source>
        <dbReference type="SAM" id="Phobius"/>
    </source>
</evidence>
<feature type="transmembrane region" description="Helical" evidence="1">
    <location>
        <begin position="233"/>
        <end position="255"/>
    </location>
</feature>
<dbReference type="VEuPathDB" id="PlasmoDB:PVW1_120013500"/>
<dbReference type="VEuPathDB" id="PlasmoDB:PVPAM_120005400"/>
<keyword evidence="1" id="KW-1133">Transmembrane helix</keyword>
<evidence type="ECO:0008006" key="4">
    <source>
        <dbReference type="Google" id="ProtNLM"/>
    </source>
</evidence>
<feature type="transmembrane region" description="Helical" evidence="1">
    <location>
        <begin position="15"/>
        <end position="34"/>
    </location>
</feature>
<dbReference type="OrthoDB" id="389412at2759"/>